<dbReference type="InterPro" id="IPR004147">
    <property type="entry name" value="ABC1_dom"/>
</dbReference>
<comment type="similarity">
    <text evidence="1">Belongs to the protein kinase superfamily. ADCK protein kinase family.</text>
</comment>
<dbReference type="EMBL" id="HBHK01025185">
    <property type="protein sequence ID" value="CAD9704657.1"/>
    <property type="molecule type" value="Transcribed_RNA"/>
</dbReference>
<gene>
    <name evidence="3" type="ORF">QSP1433_LOCUS15869</name>
    <name evidence="4" type="ORF">QSP1433_LOCUS15870</name>
</gene>
<protein>
    <recommendedName>
        <fullName evidence="2">ABC1 atypical kinase-like domain-containing protein</fullName>
    </recommendedName>
</protein>
<dbReference type="SUPFAM" id="SSF56112">
    <property type="entry name" value="Protein kinase-like (PK-like)"/>
    <property type="match status" value="1"/>
</dbReference>
<evidence type="ECO:0000256" key="1">
    <source>
        <dbReference type="ARBA" id="ARBA00009670"/>
    </source>
</evidence>
<dbReference type="AlphaFoldDB" id="A0A7S2SMR9"/>
<evidence type="ECO:0000259" key="2">
    <source>
        <dbReference type="Pfam" id="PF03109"/>
    </source>
</evidence>
<sequence length="577" mass="65052">MWRVAPRLKVGVVAGIAGAGFGSYGICKFSSWGSDENELGLLNGRRRGYFEGSAHGVRCEGKYDKLAAKYPGFVETFQDHVLDMTRVARTLFVFSQLVLEYKVLKWKSKGLDDAEECKLRHAANNKGAGLVLELCRRNGGIFIKLGQHAASLKNAIPVEYIKTLQVLQDNAPPRPMEDVYAVIDANIGLERFHALVEEIDEVPMGCASLAQVHKAKLKDGNIVALKIQHRNLRKVVASDVTLFKYLNWTVSKLFADEGFSLAWALNEFEQNLRQELDFLEEASNCEECRHNFGNDQTLRNKVVVPKIYWGLTSDQTICMDFIRGVPIHNVDELKNRKVDLPQLASVVLEAFAAMIFVYGFVHCDPHPGNLMVIEKHHSKTGRVQLALLDHGLYRRLDEGFRNGNCELWQSMILQNKDTLKRVCTSMGMPALWQIMPFLFVNRSVDTVADLGESVVMSAEEKTKLRERLGISNFSFADVGSFANELPNDMVLVLKTMHLIKDLNDSLGGNNRDRFLTYAKYAVYGSNPTTFGFASHWPLFLLRFYCNELWGGLFRQRVDPTHGQSSMEMSQIVGTRAN</sequence>
<dbReference type="InterPro" id="IPR045307">
    <property type="entry name" value="ADCK1_dom"/>
</dbReference>
<accession>A0A7S2SMR9</accession>
<dbReference type="InterPro" id="IPR011009">
    <property type="entry name" value="Kinase-like_dom_sf"/>
</dbReference>
<dbReference type="PANTHER" id="PTHR43173:SF19">
    <property type="entry name" value="AARF DOMAIN-CONTAINING PROTEIN KINASE 1"/>
    <property type="match status" value="1"/>
</dbReference>
<dbReference type="InterPro" id="IPR051130">
    <property type="entry name" value="Mito_struct-func_regulator"/>
</dbReference>
<proteinExistence type="inferred from homology"/>
<dbReference type="PANTHER" id="PTHR43173">
    <property type="entry name" value="ABC1 FAMILY PROTEIN"/>
    <property type="match status" value="1"/>
</dbReference>
<reference evidence="3" key="1">
    <citation type="submission" date="2021-01" db="EMBL/GenBank/DDBJ databases">
        <authorList>
            <person name="Corre E."/>
            <person name="Pelletier E."/>
            <person name="Niang G."/>
            <person name="Scheremetjew M."/>
            <person name="Finn R."/>
            <person name="Kale V."/>
            <person name="Holt S."/>
            <person name="Cochrane G."/>
            <person name="Meng A."/>
            <person name="Brown T."/>
            <person name="Cohen L."/>
        </authorList>
    </citation>
    <scope>NUCLEOTIDE SEQUENCE</scope>
    <source>
        <strain evidence="3">NY070348D</strain>
    </source>
</reference>
<dbReference type="Pfam" id="PF03109">
    <property type="entry name" value="ABC1"/>
    <property type="match status" value="1"/>
</dbReference>
<evidence type="ECO:0000313" key="4">
    <source>
        <dbReference type="EMBL" id="CAD9704659.1"/>
    </source>
</evidence>
<organism evidence="3">
    <name type="scientific">Mucochytrium quahogii</name>
    <dbReference type="NCBI Taxonomy" id="96639"/>
    <lineage>
        <taxon>Eukaryota</taxon>
        <taxon>Sar</taxon>
        <taxon>Stramenopiles</taxon>
        <taxon>Bigyra</taxon>
        <taxon>Labyrinthulomycetes</taxon>
        <taxon>Thraustochytrida</taxon>
        <taxon>Thraustochytriidae</taxon>
        <taxon>Mucochytrium</taxon>
    </lineage>
</organism>
<dbReference type="EMBL" id="HBHK01025186">
    <property type="protein sequence ID" value="CAD9704659.1"/>
    <property type="molecule type" value="Transcribed_RNA"/>
</dbReference>
<feature type="domain" description="ABC1 atypical kinase-like" evidence="2">
    <location>
        <begin position="167"/>
        <end position="421"/>
    </location>
</feature>
<evidence type="ECO:0000313" key="3">
    <source>
        <dbReference type="EMBL" id="CAD9704657.1"/>
    </source>
</evidence>
<dbReference type="CDD" id="cd13969">
    <property type="entry name" value="ADCK1-like"/>
    <property type="match status" value="1"/>
</dbReference>
<name>A0A7S2SMR9_9STRA</name>